<dbReference type="AlphaFoldDB" id="A0A2H0UV51"/>
<evidence type="ECO:0000259" key="2">
    <source>
        <dbReference type="Pfam" id="PF00961"/>
    </source>
</evidence>
<dbReference type="SUPFAM" id="SSF55608">
    <property type="entry name" value="Homing endonucleases"/>
    <property type="match status" value="1"/>
</dbReference>
<dbReference type="InterPro" id="IPR051289">
    <property type="entry name" value="LAGLIDADG_Endonuclease"/>
</dbReference>
<evidence type="ECO:0000313" key="4">
    <source>
        <dbReference type="Proteomes" id="UP000230132"/>
    </source>
</evidence>
<feature type="compositionally biased region" description="Polar residues" evidence="1">
    <location>
        <begin position="1"/>
        <end position="25"/>
    </location>
</feature>
<protein>
    <recommendedName>
        <fullName evidence="2">Homing endonuclease LAGLIDADG domain-containing protein</fullName>
    </recommendedName>
</protein>
<dbReference type="PANTHER" id="PTHR36181:SF4">
    <property type="entry name" value="LAGLIDADG ENDONUCLEASE"/>
    <property type="match status" value="1"/>
</dbReference>
<dbReference type="EMBL" id="PFAX01000009">
    <property type="protein sequence ID" value="PIR90685.1"/>
    <property type="molecule type" value="Genomic_DNA"/>
</dbReference>
<comment type="caution">
    <text evidence="3">The sequence shown here is derived from an EMBL/GenBank/DDBJ whole genome shotgun (WGS) entry which is preliminary data.</text>
</comment>
<reference evidence="4" key="1">
    <citation type="submission" date="2017-09" db="EMBL/GenBank/DDBJ databases">
        <title>Depth-based differentiation of microbial function through sediment-hosted aquifers and enrichment of novel symbionts in the deep terrestrial subsurface.</title>
        <authorList>
            <person name="Probst A.J."/>
            <person name="Ladd B."/>
            <person name="Jarett J.K."/>
            <person name="Geller-Mcgrath D.E."/>
            <person name="Sieber C.M.K."/>
            <person name="Emerson J.B."/>
            <person name="Anantharaman K."/>
            <person name="Thomas B.C."/>
            <person name="Malmstrom R."/>
            <person name="Stieglmeier M."/>
            <person name="Klingl A."/>
            <person name="Woyke T."/>
            <person name="Ryan C.M."/>
            <person name="Banfield J.F."/>
        </authorList>
    </citation>
    <scope>NUCLEOTIDE SEQUENCE [LARGE SCALE GENOMIC DNA]</scope>
</reference>
<proteinExistence type="predicted"/>
<evidence type="ECO:0000256" key="1">
    <source>
        <dbReference type="SAM" id="MobiDB-lite"/>
    </source>
</evidence>
<dbReference type="Proteomes" id="UP000230132">
    <property type="component" value="Unassembled WGS sequence"/>
</dbReference>
<accession>A0A2H0UV51</accession>
<dbReference type="Gene3D" id="3.10.28.10">
    <property type="entry name" value="Homing endonucleases"/>
    <property type="match status" value="1"/>
</dbReference>
<feature type="domain" description="Homing endonuclease LAGLIDADG" evidence="2">
    <location>
        <begin position="44"/>
        <end position="148"/>
    </location>
</feature>
<sequence>MQSQEVSRAHSTFTRQNSSKRNLSGQERKERIYSVKKLHPQYVAGFVDGEGSFWVSVALDKRNNKIFPRAEFSIELRADDREILERIKATIGCGKLYKCNYERYGWYPHVKYKVSRFEEITNTLIPFFEKYPLQAKQAKRFFFFKKIIEKKEKGEHLTKKGVQDILKLQRKIRELGKKHRIETARVRENRSPSGVRQ</sequence>
<dbReference type="Pfam" id="PF00961">
    <property type="entry name" value="LAGLIDADG_1"/>
    <property type="match status" value="1"/>
</dbReference>
<gene>
    <name evidence="3" type="ORF">COU05_00735</name>
</gene>
<name>A0A2H0UV51_9BACT</name>
<dbReference type="InterPro" id="IPR004860">
    <property type="entry name" value="LAGLIDADG_dom"/>
</dbReference>
<dbReference type="InterPro" id="IPR027434">
    <property type="entry name" value="Homing_endonucl"/>
</dbReference>
<organism evidence="3 4">
    <name type="scientific">bacterium (Candidatus Gribaldobacteria) CG10_big_fil_rev_8_21_14_0_10_37_21</name>
    <dbReference type="NCBI Taxonomy" id="2014275"/>
    <lineage>
        <taxon>Bacteria</taxon>
        <taxon>Candidatus Gribaldobacteria</taxon>
    </lineage>
</organism>
<dbReference type="PANTHER" id="PTHR36181">
    <property type="entry name" value="INTRON-ENCODED ENDONUCLEASE AI3-RELATED"/>
    <property type="match status" value="1"/>
</dbReference>
<evidence type="ECO:0000313" key="3">
    <source>
        <dbReference type="EMBL" id="PIR90685.1"/>
    </source>
</evidence>
<dbReference type="GO" id="GO:0004519">
    <property type="term" value="F:endonuclease activity"/>
    <property type="evidence" value="ECO:0007669"/>
    <property type="project" value="InterPro"/>
</dbReference>
<feature type="region of interest" description="Disordered" evidence="1">
    <location>
        <begin position="1"/>
        <end position="28"/>
    </location>
</feature>